<name>A0A9W8E1U5_9FUNG</name>
<evidence type="ECO:0000313" key="3">
    <source>
        <dbReference type="Proteomes" id="UP001150925"/>
    </source>
</evidence>
<gene>
    <name evidence="2" type="ORF">IWQ62_004584</name>
</gene>
<reference evidence="2" key="1">
    <citation type="submission" date="2022-07" db="EMBL/GenBank/DDBJ databases">
        <title>Phylogenomic reconstructions and comparative analyses of Kickxellomycotina fungi.</title>
        <authorList>
            <person name="Reynolds N.K."/>
            <person name="Stajich J.E."/>
            <person name="Barry K."/>
            <person name="Grigoriev I.V."/>
            <person name="Crous P."/>
            <person name="Smith M.E."/>
        </authorList>
    </citation>
    <scope>NUCLEOTIDE SEQUENCE</scope>
    <source>
        <strain evidence="2">RSA 1196</strain>
    </source>
</reference>
<sequence>MVIKLTTLATLALVSVSMLICSGEASEPYWRNPVDQQLDDNTLQAINNNMIGNEFYSYFLMNYKTLFGDSNEGERSSRASRVKKISERFQRSPLEWVELARLSPKERGKQFPLLQAAWSGDESYSSFLEQFVIQTSVRNLPGYFVDVVPQLQILLNDLVPGITESDIRYAINEKGYEILFQHLLPQVLAVLIERDDDYDFLELVADVVHWHHQIRVNAPNEMLPGRWLEKFIFSATMINQRTDGDIKRKTMHKLVGYHGTAHSDAIVCINALYFVKRLHIPRGKNSLAKMCDYKEYGYNLELLKRDHLLRHLQVPTLRKKE</sequence>
<evidence type="ECO:0000256" key="1">
    <source>
        <dbReference type="SAM" id="SignalP"/>
    </source>
</evidence>
<dbReference type="Proteomes" id="UP001150925">
    <property type="component" value="Unassembled WGS sequence"/>
</dbReference>
<protein>
    <submittedName>
        <fullName evidence="2">Uncharacterized protein</fullName>
    </submittedName>
</protein>
<proteinExistence type="predicted"/>
<comment type="caution">
    <text evidence="2">The sequence shown here is derived from an EMBL/GenBank/DDBJ whole genome shotgun (WGS) entry which is preliminary data.</text>
</comment>
<organism evidence="2 3">
    <name type="scientific">Dispira parvispora</name>
    <dbReference type="NCBI Taxonomy" id="1520584"/>
    <lineage>
        <taxon>Eukaryota</taxon>
        <taxon>Fungi</taxon>
        <taxon>Fungi incertae sedis</taxon>
        <taxon>Zoopagomycota</taxon>
        <taxon>Kickxellomycotina</taxon>
        <taxon>Dimargaritomycetes</taxon>
        <taxon>Dimargaritales</taxon>
        <taxon>Dimargaritaceae</taxon>
        <taxon>Dispira</taxon>
    </lineage>
</organism>
<dbReference type="OrthoDB" id="5707200at2759"/>
<feature type="chain" id="PRO_5040838412" evidence="1">
    <location>
        <begin position="26"/>
        <end position="321"/>
    </location>
</feature>
<accession>A0A9W8E1U5</accession>
<keyword evidence="1" id="KW-0732">Signal</keyword>
<keyword evidence="3" id="KW-1185">Reference proteome</keyword>
<dbReference type="EMBL" id="JANBPY010001570">
    <property type="protein sequence ID" value="KAJ1959510.1"/>
    <property type="molecule type" value="Genomic_DNA"/>
</dbReference>
<evidence type="ECO:0000313" key="2">
    <source>
        <dbReference type="EMBL" id="KAJ1959510.1"/>
    </source>
</evidence>
<feature type="signal peptide" evidence="1">
    <location>
        <begin position="1"/>
        <end position="25"/>
    </location>
</feature>
<dbReference type="AlphaFoldDB" id="A0A9W8E1U5"/>